<dbReference type="STRING" id="67801.A0A1B0BLA8"/>
<dbReference type="VEuPathDB" id="VectorBase:GPPI033680"/>
<dbReference type="GO" id="GO:0003688">
    <property type="term" value="F:DNA replication origin binding"/>
    <property type="evidence" value="ECO:0007669"/>
    <property type="project" value="TreeGrafter"/>
</dbReference>
<evidence type="ECO:0000313" key="2">
    <source>
        <dbReference type="Proteomes" id="UP000092460"/>
    </source>
</evidence>
<dbReference type="EnsemblMetazoa" id="GPPI033680-RA">
    <property type="protein sequence ID" value="GPPI033680-PA"/>
    <property type="gene ID" value="GPPI033680"/>
</dbReference>
<evidence type="ECO:0000313" key="1">
    <source>
        <dbReference type="EnsemblMetazoa" id="GPPI033680-PA"/>
    </source>
</evidence>
<proteinExistence type="predicted"/>
<dbReference type="AlphaFoldDB" id="A0A1B0BLA8"/>
<dbReference type="Proteomes" id="UP000092460">
    <property type="component" value="Unassembled WGS sequence"/>
</dbReference>
<dbReference type="GO" id="GO:0003697">
    <property type="term" value="F:single-stranded DNA binding"/>
    <property type="evidence" value="ECO:0007669"/>
    <property type="project" value="InterPro"/>
</dbReference>
<organism evidence="1 2">
    <name type="scientific">Glossina palpalis gambiensis</name>
    <dbReference type="NCBI Taxonomy" id="67801"/>
    <lineage>
        <taxon>Eukaryota</taxon>
        <taxon>Metazoa</taxon>
        <taxon>Ecdysozoa</taxon>
        <taxon>Arthropoda</taxon>
        <taxon>Hexapoda</taxon>
        <taxon>Insecta</taxon>
        <taxon>Pterygota</taxon>
        <taxon>Neoptera</taxon>
        <taxon>Endopterygota</taxon>
        <taxon>Diptera</taxon>
        <taxon>Brachycera</taxon>
        <taxon>Muscomorpha</taxon>
        <taxon>Hippoboscoidea</taxon>
        <taxon>Glossinidae</taxon>
        <taxon>Glossina</taxon>
    </lineage>
</organism>
<dbReference type="InterPro" id="IPR012340">
    <property type="entry name" value="NA-bd_OB-fold"/>
</dbReference>
<dbReference type="Gene3D" id="2.40.50.140">
    <property type="entry name" value="Nucleic acid-binding proteins"/>
    <property type="match status" value="1"/>
</dbReference>
<reference evidence="1" key="2">
    <citation type="submission" date="2020-05" db="UniProtKB">
        <authorList>
            <consortium name="EnsemblMetazoa"/>
        </authorList>
    </citation>
    <scope>IDENTIFICATION</scope>
    <source>
        <strain evidence="1">IAEA</strain>
    </source>
</reference>
<dbReference type="GO" id="GO:0006270">
    <property type="term" value="P:DNA replication initiation"/>
    <property type="evidence" value="ECO:0007669"/>
    <property type="project" value="InterPro"/>
</dbReference>
<accession>A0A1B0BLA8</accession>
<dbReference type="PANTHER" id="PTHR13454">
    <property type="entry name" value="PROTEIN MCM10 HOMOLOG"/>
    <property type="match status" value="1"/>
</dbReference>
<dbReference type="EMBL" id="JXJN01016271">
    <property type="status" value="NOT_ANNOTATED_CDS"/>
    <property type="molecule type" value="Genomic_DNA"/>
</dbReference>
<protein>
    <submittedName>
        <fullName evidence="1">Uncharacterized protein</fullName>
    </submittedName>
</protein>
<sequence length="280" mass="31577">MYNYFLYKISFRYVRSGSLLTRPTTAIVCIVYSITTLSQRVSKHLIVPSWEPEAQYCCRFENCRVVNRFPIFRSLIPFFGSFLRLRLGRGSSSSIGAQKHFPLSSQVHVPESDNIPRLLSLIERGPIILLPAMQSCGHANSNTERPEIKMLEERMEGRKAISFASVAFHTQRGDLSQDWKTAEGACIAILNPKVFDNRAENGDVACLTIDVAQKVMILGQSKDLGACKARKRNRTNFSYGPPNYGELVKFCQEPFENATKLCGLHAVAKWLLTLPSPQFH</sequence>
<dbReference type="PANTHER" id="PTHR13454:SF11">
    <property type="entry name" value="PROTEIN MCM10 HOMOLOG"/>
    <property type="match status" value="1"/>
</dbReference>
<keyword evidence="2" id="KW-1185">Reference proteome</keyword>
<dbReference type="GO" id="GO:0043596">
    <property type="term" value="C:nuclear replication fork"/>
    <property type="evidence" value="ECO:0007669"/>
    <property type="project" value="TreeGrafter"/>
</dbReference>
<name>A0A1B0BLA8_9MUSC</name>
<dbReference type="EMBL" id="JXJN01016272">
    <property type="status" value="NOT_ANNOTATED_CDS"/>
    <property type="molecule type" value="Genomic_DNA"/>
</dbReference>
<dbReference type="InterPro" id="IPR040184">
    <property type="entry name" value="Mcm10"/>
</dbReference>
<reference evidence="2" key="1">
    <citation type="submission" date="2015-01" db="EMBL/GenBank/DDBJ databases">
        <authorList>
            <person name="Aksoy S."/>
            <person name="Warren W."/>
            <person name="Wilson R.K."/>
        </authorList>
    </citation>
    <scope>NUCLEOTIDE SEQUENCE [LARGE SCALE GENOMIC DNA]</scope>
    <source>
        <strain evidence="2">IAEA</strain>
    </source>
</reference>